<evidence type="ECO:0000256" key="3">
    <source>
        <dbReference type="ARBA" id="ARBA00022692"/>
    </source>
</evidence>
<evidence type="ECO:0000256" key="2">
    <source>
        <dbReference type="ARBA" id="ARBA00007362"/>
    </source>
</evidence>
<feature type="transmembrane region" description="Helical" evidence="6">
    <location>
        <begin position="223"/>
        <end position="244"/>
    </location>
</feature>
<dbReference type="InterPro" id="IPR000620">
    <property type="entry name" value="EamA_dom"/>
</dbReference>
<feature type="transmembrane region" description="Helical" evidence="6">
    <location>
        <begin position="133"/>
        <end position="152"/>
    </location>
</feature>
<feature type="transmembrane region" description="Helical" evidence="6">
    <location>
        <begin position="77"/>
        <end position="98"/>
    </location>
</feature>
<proteinExistence type="inferred from homology"/>
<evidence type="ECO:0000259" key="7">
    <source>
        <dbReference type="Pfam" id="PF00892"/>
    </source>
</evidence>
<evidence type="ECO:0000256" key="6">
    <source>
        <dbReference type="SAM" id="Phobius"/>
    </source>
</evidence>
<feature type="transmembrane region" description="Helical" evidence="6">
    <location>
        <begin position="164"/>
        <end position="181"/>
    </location>
</feature>
<dbReference type="Pfam" id="PF00892">
    <property type="entry name" value="EamA"/>
    <property type="match status" value="2"/>
</dbReference>
<dbReference type="Proteomes" id="UP000321638">
    <property type="component" value="Unassembled WGS sequence"/>
</dbReference>
<dbReference type="AlphaFoldDB" id="A0A5C8PVG5"/>
<dbReference type="InterPro" id="IPR050638">
    <property type="entry name" value="AA-Vitamin_Transporters"/>
</dbReference>
<keyword evidence="5 6" id="KW-0472">Membrane</keyword>
<feature type="transmembrane region" description="Helical" evidence="6">
    <location>
        <begin position="256"/>
        <end position="275"/>
    </location>
</feature>
<evidence type="ECO:0000256" key="4">
    <source>
        <dbReference type="ARBA" id="ARBA00022989"/>
    </source>
</evidence>
<feature type="transmembrane region" description="Helical" evidence="6">
    <location>
        <begin position="48"/>
        <end position="65"/>
    </location>
</feature>
<organism evidence="8 9">
    <name type="scientific">Vineibacter terrae</name>
    <dbReference type="NCBI Taxonomy" id="2586908"/>
    <lineage>
        <taxon>Bacteria</taxon>
        <taxon>Pseudomonadati</taxon>
        <taxon>Pseudomonadota</taxon>
        <taxon>Alphaproteobacteria</taxon>
        <taxon>Hyphomicrobiales</taxon>
        <taxon>Vineibacter</taxon>
    </lineage>
</organism>
<evidence type="ECO:0000256" key="5">
    <source>
        <dbReference type="ARBA" id="ARBA00023136"/>
    </source>
</evidence>
<keyword evidence="3 6" id="KW-0812">Transmembrane</keyword>
<feature type="transmembrane region" description="Helical" evidence="6">
    <location>
        <begin position="193"/>
        <end position="211"/>
    </location>
</feature>
<reference evidence="8 9" key="1">
    <citation type="submission" date="2019-06" db="EMBL/GenBank/DDBJ databases">
        <title>New taxonomy in bacterial strain CC-CFT640, isolated from vineyard.</title>
        <authorList>
            <person name="Lin S.-Y."/>
            <person name="Tsai C.-F."/>
            <person name="Young C.-C."/>
        </authorList>
    </citation>
    <scope>NUCLEOTIDE SEQUENCE [LARGE SCALE GENOMIC DNA]</scope>
    <source>
        <strain evidence="8 9">CC-CFT640</strain>
    </source>
</reference>
<dbReference type="RefSeq" id="WP_147845360.1">
    <property type="nucleotide sequence ID" value="NZ_VDUZ01000002.1"/>
</dbReference>
<feature type="domain" description="EamA" evidence="7">
    <location>
        <begin position="163"/>
        <end position="297"/>
    </location>
</feature>
<name>A0A5C8PVG5_9HYPH</name>
<dbReference type="GO" id="GO:0016020">
    <property type="term" value="C:membrane"/>
    <property type="evidence" value="ECO:0007669"/>
    <property type="project" value="UniProtKB-SubCell"/>
</dbReference>
<comment type="caution">
    <text evidence="8">The sequence shown here is derived from an EMBL/GenBank/DDBJ whole genome shotgun (WGS) entry which is preliminary data.</text>
</comment>
<comment type="subcellular location">
    <subcellularLocation>
        <location evidence="1">Membrane</location>
        <topology evidence="1">Multi-pass membrane protein</topology>
    </subcellularLocation>
</comment>
<protein>
    <submittedName>
        <fullName evidence="8">DMT family transporter</fullName>
    </submittedName>
</protein>
<dbReference type="InterPro" id="IPR037185">
    <property type="entry name" value="EmrE-like"/>
</dbReference>
<sequence>MSFIRNAGRLLWRSPAVLLVLTALFWSGNFVVGRAVHGSVPPVALAFWRWSMGFVMVIGFAWPHLRRDLPELARCWRLVLLLSALGVAAFNTMVYIGLQSTMAINALLMQSAMPLVILLCSFVLFAERTGARQLLAVLVSLAGVLVIASRGAPASLASTAFNAGDAWVFGAVVSYAFYSALLRRRPAVHPLSFIAATFALGALMLVPFYAWETASGAPMRWSGTSALAVAYVALFPSLLAYLCFNRGVELIGANRAGQFVHLMPAFGTGLAIVFLGESVHGYHAVGIALIALGIGLAIARRAPPARAPE</sequence>
<dbReference type="EMBL" id="VDUZ01000002">
    <property type="protein sequence ID" value="TXL82005.1"/>
    <property type="molecule type" value="Genomic_DNA"/>
</dbReference>
<dbReference type="PANTHER" id="PTHR32322:SF2">
    <property type="entry name" value="EAMA DOMAIN-CONTAINING PROTEIN"/>
    <property type="match status" value="1"/>
</dbReference>
<keyword evidence="9" id="KW-1185">Reference proteome</keyword>
<feature type="transmembrane region" description="Helical" evidence="6">
    <location>
        <begin position="281"/>
        <end position="299"/>
    </location>
</feature>
<evidence type="ECO:0000313" key="8">
    <source>
        <dbReference type="EMBL" id="TXL82005.1"/>
    </source>
</evidence>
<feature type="transmembrane region" description="Helical" evidence="6">
    <location>
        <begin position="104"/>
        <end position="126"/>
    </location>
</feature>
<dbReference type="PANTHER" id="PTHR32322">
    <property type="entry name" value="INNER MEMBRANE TRANSPORTER"/>
    <property type="match status" value="1"/>
</dbReference>
<evidence type="ECO:0000313" key="9">
    <source>
        <dbReference type="Proteomes" id="UP000321638"/>
    </source>
</evidence>
<gene>
    <name evidence="8" type="ORF">FHP25_02755</name>
</gene>
<evidence type="ECO:0000256" key="1">
    <source>
        <dbReference type="ARBA" id="ARBA00004141"/>
    </source>
</evidence>
<comment type="similarity">
    <text evidence="2">Belongs to the EamA transporter family.</text>
</comment>
<accession>A0A5C8PVG5</accession>
<feature type="domain" description="EamA" evidence="7">
    <location>
        <begin position="16"/>
        <end position="148"/>
    </location>
</feature>
<dbReference type="OrthoDB" id="9806889at2"/>
<dbReference type="SUPFAM" id="SSF103481">
    <property type="entry name" value="Multidrug resistance efflux transporter EmrE"/>
    <property type="match status" value="2"/>
</dbReference>
<keyword evidence="4 6" id="KW-1133">Transmembrane helix</keyword>